<keyword evidence="2" id="KW-1185">Reference proteome</keyword>
<dbReference type="KEGG" id="pmrn:116958448"/>
<dbReference type="PANTHER" id="PTHR14522">
    <property type="entry name" value="EMO2-RELATED"/>
    <property type="match status" value="1"/>
</dbReference>
<feature type="region of interest" description="Disordered" evidence="1">
    <location>
        <begin position="39"/>
        <end position="87"/>
    </location>
</feature>
<gene>
    <name evidence="3" type="primary">PRR14L</name>
</gene>
<dbReference type="Proteomes" id="UP001318040">
    <property type="component" value="Chromosome 77"/>
</dbReference>
<protein>
    <submittedName>
        <fullName evidence="3">Protein PRR14L</fullName>
    </submittedName>
</protein>
<dbReference type="AlphaFoldDB" id="A0AAJ7UJK3"/>
<evidence type="ECO:0000256" key="1">
    <source>
        <dbReference type="SAM" id="MobiDB-lite"/>
    </source>
</evidence>
<evidence type="ECO:0000313" key="2">
    <source>
        <dbReference type="Proteomes" id="UP001318040"/>
    </source>
</evidence>
<sequence length="87" mass="9080">MVEVVDAGRGVLPEMPALATSAVSAVDPLDETQLPAVRENGDGEAVPEAAPAPALPRSQRVSQIRIRKTPVRSGTSLTPMGLPKAKR</sequence>
<evidence type="ECO:0000313" key="3">
    <source>
        <dbReference type="RefSeq" id="XP_032836939.1"/>
    </source>
</evidence>
<dbReference type="RefSeq" id="XP_032836939.1">
    <property type="nucleotide sequence ID" value="XM_032981048.1"/>
</dbReference>
<reference evidence="3" key="1">
    <citation type="submission" date="2025-08" db="UniProtKB">
        <authorList>
            <consortium name="RefSeq"/>
        </authorList>
    </citation>
    <scope>IDENTIFICATION</scope>
    <source>
        <tissue evidence="3">Sperm</tissue>
    </source>
</reference>
<dbReference type="InterPro" id="IPR026320">
    <property type="entry name" value="PRR14"/>
</dbReference>
<feature type="compositionally biased region" description="Low complexity" evidence="1">
    <location>
        <begin position="44"/>
        <end position="56"/>
    </location>
</feature>
<accession>A0AAJ7UJK3</accession>
<name>A0AAJ7UJK3_PETMA</name>
<dbReference type="PANTHER" id="PTHR14522:SF2">
    <property type="entry name" value="PROLINE-RICH PROTEIN 14"/>
    <property type="match status" value="1"/>
</dbReference>
<proteinExistence type="predicted"/>
<organism evidence="2 3">
    <name type="scientific">Petromyzon marinus</name>
    <name type="common">Sea lamprey</name>
    <dbReference type="NCBI Taxonomy" id="7757"/>
    <lineage>
        <taxon>Eukaryota</taxon>
        <taxon>Metazoa</taxon>
        <taxon>Chordata</taxon>
        <taxon>Craniata</taxon>
        <taxon>Vertebrata</taxon>
        <taxon>Cyclostomata</taxon>
        <taxon>Hyperoartia</taxon>
        <taxon>Petromyzontiformes</taxon>
        <taxon>Petromyzontidae</taxon>
        <taxon>Petromyzon</taxon>
    </lineage>
</organism>